<accession>A0ACC2X6H9</accession>
<evidence type="ECO:0000313" key="1">
    <source>
        <dbReference type="EMBL" id="KAJ9119665.1"/>
    </source>
</evidence>
<proteinExistence type="predicted"/>
<organism evidence="1 2">
    <name type="scientific">Naganishia vaughanmartiniae</name>
    <dbReference type="NCBI Taxonomy" id="1424756"/>
    <lineage>
        <taxon>Eukaryota</taxon>
        <taxon>Fungi</taxon>
        <taxon>Dikarya</taxon>
        <taxon>Basidiomycota</taxon>
        <taxon>Agaricomycotina</taxon>
        <taxon>Tremellomycetes</taxon>
        <taxon>Filobasidiales</taxon>
        <taxon>Filobasidiaceae</taxon>
        <taxon>Naganishia</taxon>
    </lineage>
</organism>
<sequence>MPPLTPTTDLEQFTARVQKAATAHSVNENEFGNNIYKTLRITGMDLEDEDGPGQEAGKPKRKKAKVIVETVVRKGMMVVVLGSPRFKLVPWCFSEPGTKLKIISETLNVGGRIANMRCEIRNADNNKLIASGFHSKVNVTPKPTNKAVVAAKL</sequence>
<dbReference type="EMBL" id="JASBWU010000008">
    <property type="protein sequence ID" value="KAJ9119665.1"/>
    <property type="molecule type" value="Genomic_DNA"/>
</dbReference>
<comment type="caution">
    <text evidence="1">The sequence shown here is derived from an EMBL/GenBank/DDBJ whole genome shotgun (WGS) entry which is preliminary data.</text>
</comment>
<dbReference type="Proteomes" id="UP001243375">
    <property type="component" value="Unassembled WGS sequence"/>
</dbReference>
<evidence type="ECO:0000313" key="2">
    <source>
        <dbReference type="Proteomes" id="UP001243375"/>
    </source>
</evidence>
<name>A0ACC2X6H9_9TREE</name>
<gene>
    <name evidence="1" type="ORF">QFC22_003375</name>
</gene>
<reference evidence="1" key="1">
    <citation type="submission" date="2023-04" db="EMBL/GenBank/DDBJ databases">
        <title>Draft Genome sequencing of Naganishia species isolated from polar environments using Oxford Nanopore Technology.</title>
        <authorList>
            <person name="Leo P."/>
            <person name="Venkateswaran K."/>
        </authorList>
    </citation>
    <scope>NUCLEOTIDE SEQUENCE</scope>
    <source>
        <strain evidence="1">MNA-CCFEE 5425</strain>
    </source>
</reference>
<protein>
    <submittedName>
        <fullName evidence="1">Uncharacterized protein</fullName>
    </submittedName>
</protein>
<keyword evidence="2" id="KW-1185">Reference proteome</keyword>